<dbReference type="Proteomes" id="UP000887116">
    <property type="component" value="Unassembled WGS sequence"/>
</dbReference>
<sequence length="121" mass="14285">MKKLRTCGRYSFLIRGIDSFRVLFRLLERPVDQEVIQPTDEEQTIVGSERRGLDSGPLEFQKTPMSNAVRATRKKEMRPPSCKTKGEIFPILHPSRCFYSFRYVSLLERLSFCYHLVNYLY</sequence>
<reference evidence="1" key="1">
    <citation type="submission" date="2020-07" db="EMBL/GenBank/DDBJ databases">
        <title>Multicomponent nature underlies the extraordinary mechanical properties of spider dragline silk.</title>
        <authorList>
            <person name="Kono N."/>
            <person name="Nakamura H."/>
            <person name="Mori M."/>
            <person name="Yoshida Y."/>
            <person name="Ohtoshi R."/>
            <person name="Malay A.D."/>
            <person name="Moran D.A.P."/>
            <person name="Tomita M."/>
            <person name="Numata K."/>
            <person name="Arakawa K."/>
        </authorList>
    </citation>
    <scope>NUCLEOTIDE SEQUENCE</scope>
</reference>
<dbReference type="EMBL" id="BMAO01020579">
    <property type="protein sequence ID" value="GFQ68439.1"/>
    <property type="molecule type" value="Genomic_DNA"/>
</dbReference>
<proteinExistence type="predicted"/>
<evidence type="ECO:0000313" key="2">
    <source>
        <dbReference type="Proteomes" id="UP000887116"/>
    </source>
</evidence>
<name>A0A8X6GJV0_TRICU</name>
<accession>A0A8X6GJV0</accession>
<evidence type="ECO:0000313" key="1">
    <source>
        <dbReference type="EMBL" id="GFQ68439.1"/>
    </source>
</evidence>
<gene>
    <name evidence="1" type="primary">AVEN_140619_1</name>
    <name evidence="1" type="ORF">TNCT_1861</name>
</gene>
<organism evidence="1 2">
    <name type="scientific">Trichonephila clavata</name>
    <name type="common">Joro spider</name>
    <name type="synonym">Nephila clavata</name>
    <dbReference type="NCBI Taxonomy" id="2740835"/>
    <lineage>
        <taxon>Eukaryota</taxon>
        <taxon>Metazoa</taxon>
        <taxon>Ecdysozoa</taxon>
        <taxon>Arthropoda</taxon>
        <taxon>Chelicerata</taxon>
        <taxon>Arachnida</taxon>
        <taxon>Araneae</taxon>
        <taxon>Araneomorphae</taxon>
        <taxon>Entelegynae</taxon>
        <taxon>Araneoidea</taxon>
        <taxon>Nephilidae</taxon>
        <taxon>Trichonephila</taxon>
    </lineage>
</organism>
<dbReference type="AlphaFoldDB" id="A0A8X6GJV0"/>
<keyword evidence="2" id="KW-1185">Reference proteome</keyword>
<protein>
    <submittedName>
        <fullName evidence="1">Uncharacterized protein</fullName>
    </submittedName>
</protein>
<comment type="caution">
    <text evidence="1">The sequence shown here is derived from an EMBL/GenBank/DDBJ whole genome shotgun (WGS) entry which is preliminary data.</text>
</comment>
<dbReference type="OrthoDB" id="6458154at2759"/>